<evidence type="ECO:0000313" key="5">
    <source>
        <dbReference type="EMBL" id="GAA4021029.1"/>
    </source>
</evidence>
<keyword evidence="6" id="KW-1185">Reference proteome</keyword>
<dbReference type="RefSeq" id="WP_344879637.1">
    <property type="nucleotide sequence ID" value="NZ_BAABAL010000018.1"/>
</dbReference>
<evidence type="ECO:0000259" key="4">
    <source>
        <dbReference type="Pfam" id="PF13439"/>
    </source>
</evidence>
<dbReference type="InterPro" id="IPR001296">
    <property type="entry name" value="Glyco_trans_1"/>
</dbReference>
<sequence length="293" mass="30949">MRIALVSAESARHPYADELPQRLSALGHAVTRCGHMRLGRDLAADPPDVVHAHSWLSGLAALAAVQHTDIPVLLTCGGLDASEHRLAKRVVGGTASRIVVSCQDDVADLVAAGVPRSRISVVPVGVDTTVFSPNGPVAERAETYRVIAPDEDGIDVVRAAMASVPETELVIAGDRLTPEMLRSADAVICMSRQDSAGRLALEAMACGVPVVAQAVRAFADVVVDGITGVHVPTRDPRALAQVLRGLVGDPVRRCTLGVAGRDRVECRYSWERVTEEMVRLYAKCAPPAALTPG</sequence>
<evidence type="ECO:0000256" key="1">
    <source>
        <dbReference type="ARBA" id="ARBA00022676"/>
    </source>
</evidence>
<feature type="domain" description="Glycosyltransferase subfamily 4-like N-terminal" evidence="4">
    <location>
        <begin position="35"/>
        <end position="129"/>
    </location>
</feature>
<dbReference type="Gene3D" id="3.40.50.2000">
    <property type="entry name" value="Glycogen Phosphorylase B"/>
    <property type="match status" value="3"/>
</dbReference>
<dbReference type="InterPro" id="IPR028098">
    <property type="entry name" value="Glyco_trans_4-like_N"/>
</dbReference>
<evidence type="ECO:0000259" key="3">
    <source>
        <dbReference type="Pfam" id="PF00534"/>
    </source>
</evidence>
<dbReference type="PANTHER" id="PTHR45947">
    <property type="entry name" value="SULFOQUINOVOSYL TRANSFERASE SQD2"/>
    <property type="match status" value="1"/>
</dbReference>
<reference evidence="6" key="1">
    <citation type="journal article" date="2019" name="Int. J. Syst. Evol. Microbiol.">
        <title>The Global Catalogue of Microorganisms (GCM) 10K type strain sequencing project: providing services to taxonomists for standard genome sequencing and annotation.</title>
        <authorList>
            <consortium name="The Broad Institute Genomics Platform"/>
            <consortium name="The Broad Institute Genome Sequencing Center for Infectious Disease"/>
            <person name="Wu L."/>
            <person name="Ma J."/>
        </authorList>
    </citation>
    <scope>NUCLEOTIDE SEQUENCE [LARGE SCALE GENOMIC DNA]</scope>
    <source>
        <strain evidence="6">JCM 17342</strain>
    </source>
</reference>
<proteinExistence type="predicted"/>
<dbReference type="PANTHER" id="PTHR45947:SF3">
    <property type="entry name" value="SULFOQUINOVOSYL TRANSFERASE SQD2"/>
    <property type="match status" value="1"/>
</dbReference>
<dbReference type="Proteomes" id="UP001501747">
    <property type="component" value="Unassembled WGS sequence"/>
</dbReference>
<protein>
    <submittedName>
        <fullName evidence="5">Glycosyltransferase family 1 protein</fullName>
    </submittedName>
</protein>
<gene>
    <name evidence="5" type="ORF">GCM10022247_51490</name>
</gene>
<dbReference type="Pfam" id="PF13439">
    <property type="entry name" value="Glyco_transf_4"/>
    <property type="match status" value="1"/>
</dbReference>
<feature type="domain" description="Glycosyl transferase family 1" evidence="3">
    <location>
        <begin position="178"/>
        <end position="254"/>
    </location>
</feature>
<name>A0ABP7T4P9_9PSEU</name>
<evidence type="ECO:0000313" key="6">
    <source>
        <dbReference type="Proteomes" id="UP001501747"/>
    </source>
</evidence>
<dbReference type="InterPro" id="IPR050194">
    <property type="entry name" value="Glycosyltransferase_grp1"/>
</dbReference>
<keyword evidence="1" id="KW-0328">Glycosyltransferase</keyword>
<organism evidence="5 6">
    <name type="scientific">Allokutzneria multivorans</name>
    <dbReference type="NCBI Taxonomy" id="1142134"/>
    <lineage>
        <taxon>Bacteria</taxon>
        <taxon>Bacillati</taxon>
        <taxon>Actinomycetota</taxon>
        <taxon>Actinomycetes</taxon>
        <taxon>Pseudonocardiales</taxon>
        <taxon>Pseudonocardiaceae</taxon>
        <taxon>Allokutzneria</taxon>
    </lineage>
</organism>
<dbReference type="EMBL" id="BAABAL010000018">
    <property type="protein sequence ID" value="GAA4021029.1"/>
    <property type="molecule type" value="Genomic_DNA"/>
</dbReference>
<dbReference type="Pfam" id="PF00534">
    <property type="entry name" value="Glycos_transf_1"/>
    <property type="match status" value="1"/>
</dbReference>
<evidence type="ECO:0000256" key="2">
    <source>
        <dbReference type="ARBA" id="ARBA00022679"/>
    </source>
</evidence>
<dbReference type="SUPFAM" id="SSF53756">
    <property type="entry name" value="UDP-Glycosyltransferase/glycogen phosphorylase"/>
    <property type="match status" value="1"/>
</dbReference>
<accession>A0ABP7T4P9</accession>
<keyword evidence="2" id="KW-0808">Transferase</keyword>
<comment type="caution">
    <text evidence="5">The sequence shown here is derived from an EMBL/GenBank/DDBJ whole genome shotgun (WGS) entry which is preliminary data.</text>
</comment>